<dbReference type="EMBL" id="UOFJ01000022">
    <property type="protein sequence ID" value="VAW61077.1"/>
    <property type="molecule type" value="Genomic_DNA"/>
</dbReference>
<dbReference type="AlphaFoldDB" id="A0A3B0XDD0"/>
<gene>
    <name evidence="1" type="ORF">MNBD_GAMMA10-1675</name>
</gene>
<evidence type="ECO:0000313" key="1">
    <source>
        <dbReference type="EMBL" id="VAW61077.1"/>
    </source>
</evidence>
<name>A0A3B0XDD0_9ZZZZ</name>
<organism evidence="1">
    <name type="scientific">hydrothermal vent metagenome</name>
    <dbReference type="NCBI Taxonomy" id="652676"/>
    <lineage>
        <taxon>unclassified sequences</taxon>
        <taxon>metagenomes</taxon>
        <taxon>ecological metagenomes</taxon>
    </lineage>
</organism>
<protein>
    <submittedName>
        <fullName evidence="1">Uncharacterized protein</fullName>
    </submittedName>
</protein>
<proteinExistence type="predicted"/>
<accession>A0A3B0XDD0</accession>
<sequence>MRRARTVDEYVAMMKDALYEIGDMRAAIEYDEEGMGASIGYIDDIESCLKGIFKEMKSGDYCWNTGDLPYIRVIRDLDDAAIPFRSLLIRINDTHKNGLEESPDA</sequence>
<reference evidence="1" key="1">
    <citation type="submission" date="2018-06" db="EMBL/GenBank/DDBJ databases">
        <authorList>
            <person name="Zhirakovskaya E."/>
        </authorList>
    </citation>
    <scope>NUCLEOTIDE SEQUENCE</scope>
</reference>